<sequence length="410" mass="45151">MVGAGVLGLPFAMRYLLWPAGSVLMIFSWVTTIYTLWQMCAMHEVAGRRFNRYHELGQFAFGKRLGLWLVLPCQLIVMIGLDIVYCVTAGTALRYIWRHTCGEPGCRPFGLSAWISVFGVMQIFLAQIPNFHSLSAISLLAAMMSITYSTIAIAASAHNHDPNAEYNLDGSTTADGVFGVMNALGTIAFAYGGHNVVLEIQSTMPSDGGASGNPNPTLKPMMLGVYVAYTIVFYCYIGVGFTGYYAFGNQTGSQIIYSIGHPIWLTIFASVCIIIHVCGSFQVYAMPVFDMIEYLAAKCGVSAWLNERKVPIWIPRLVYRSLYCVLVTFIAILLPFFGDLLGFIGALGFGPTTFTYPPIMWLIVKKPKVTHWQWWACWICAIYGIIVTIAGAIGGLRGIIVDASSYKVFQ</sequence>
<evidence type="ECO:0000256" key="6">
    <source>
        <dbReference type="ARBA" id="ARBA00023136"/>
    </source>
</evidence>
<accession>A0AAW1PNT6</accession>
<keyword evidence="4" id="KW-0029">Amino-acid transport</keyword>
<feature type="transmembrane region" description="Helical" evidence="7">
    <location>
        <begin position="259"/>
        <end position="277"/>
    </location>
</feature>
<keyword evidence="10" id="KW-1185">Reference proteome</keyword>
<dbReference type="Pfam" id="PF01490">
    <property type="entry name" value="Aa_trans"/>
    <property type="match status" value="1"/>
</dbReference>
<evidence type="ECO:0000259" key="8">
    <source>
        <dbReference type="Pfam" id="PF01490"/>
    </source>
</evidence>
<feature type="transmembrane region" description="Helical" evidence="7">
    <location>
        <begin position="343"/>
        <end position="364"/>
    </location>
</feature>
<evidence type="ECO:0000256" key="4">
    <source>
        <dbReference type="ARBA" id="ARBA00022970"/>
    </source>
</evidence>
<evidence type="ECO:0000256" key="3">
    <source>
        <dbReference type="ARBA" id="ARBA00022692"/>
    </source>
</evidence>
<evidence type="ECO:0000256" key="2">
    <source>
        <dbReference type="ARBA" id="ARBA00022448"/>
    </source>
</evidence>
<feature type="transmembrane region" description="Helical" evidence="7">
    <location>
        <begin position="317"/>
        <end position="337"/>
    </location>
</feature>
<feature type="transmembrane region" description="Helical" evidence="7">
    <location>
        <begin position="109"/>
        <end position="128"/>
    </location>
</feature>
<comment type="subcellular location">
    <subcellularLocation>
        <location evidence="1">Membrane</location>
    </subcellularLocation>
</comment>
<gene>
    <name evidence="9" type="ORF">WJX73_007377</name>
</gene>
<dbReference type="PANTHER" id="PTHR48017">
    <property type="entry name" value="OS05G0424000 PROTEIN-RELATED"/>
    <property type="match status" value="1"/>
</dbReference>
<feature type="domain" description="Amino acid transporter transmembrane" evidence="8">
    <location>
        <begin position="1"/>
        <end position="396"/>
    </location>
</feature>
<dbReference type="EMBL" id="JALJOQ010000018">
    <property type="protein sequence ID" value="KAK9809609.1"/>
    <property type="molecule type" value="Genomic_DNA"/>
</dbReference>
<keyword evidence="5 7" id="KW-1133">Transmembrane helix</keyword>
<evidence type="ECO:0000256" key="5">
    <source>
        <dbReference type="ARBA" id="ARBA00022989"/>
    </source>
</evidence>
<feature type="transmembrane region" description="Helical" evidence="7">
    <location>
        <begin position="176"/>
        <end position="194"/>
    </location>
</feature>
<keyword evidence="3 7" id="KW-0812">Transmembrane</keyword>
<name>A0AAW1PNT6_9CHLO</name>
<evidence type="ECO:0000313" key="10">
    <source>
        <dbReference type="Proteomes" id="UP001465755"/>
    </source>
</evidence>
<keyword evidence="6 7" id="KW-0472">Membrane</keyword>
<dbReference type="GO" id="GO:0006865">
    <property type="term" value="P:amino acid transport"/>
    <property type="evidence" value="ECO:0007669"/>
    <property type="project" value="UniProtKB-KW"/>
</dbReference>
<feature type="transmembrane region" description="Helical" evidence="7">
    <location>
        <begin position="15"/>
        <end position="37"/>
    </location>
</feature>
<protein>
    <recommendedName>
        <fullName evidence="8">Amino acid transporter transmembrane domain-containing protein</fullName>
    </recommendedName>
</protein>
<reference evidence="9 10" key="1">
    <citation type="journal article" date="2024" name="Nat. Commun.">
        <title>Phylogenomics reveals the evolutionary origins of lichenization in chlorophyte algae.</title>
        <authorList>
            <person name="Puginier C."/>
            <person name="Libourel C."/>
            <person name="Otte J."/>
            <person name="Skaloud P."/>
            <person name="Haon M."/>
            <person name="Grisel S."/>
            <person name="Petersen M."/>
            <person name="Berrin J.G."/>
            <person name="Delaux P.M."/>
            <person name="Dal Grande F."/>
            <person name="Keller J."/>
        </authorList>
    </citation>
    <scope>NUCLEOTIDE SEQUENCE [LARGE SCALE GENOMIC DNA]</scope>
    <source>
        <strain evidence="9 10">SAG 2036</strain>
    </source>
</reference>
<organism evidence="9 10">
    <name type="scientific">Symbiochloris irregularis</name>
    <dbReference type="NCBI Taxonomy" id="706552"/>
    <lineage>
        <taxon>Eukaryota</taxon>
        <taxon>Viridiplantae</taxon>
        <taxon>Chlorophyta</taxon>
        <taxon>core chlorophytes</taxon>
        <taxon>Trebouxiophyceae</taxon>
        <taxon>Trebouxiales</taxon>
        <taxon>Trebouxiaceae</taxon>
        <taxon>Symbiochloris</taxon>
    </lineage>
</organism>
<feature type="transmembrane region" description="Helical" evidence="7">
    <location>
        <begin position="134"/>
        <end position="155"/>
    </location>
</feature>
<feature type="transmembrane region" description="Helical" evidence="7">
    <location>
        <begin position="75"/>
        <end position="97"/>
    </location>
</feature>
<evidence type="ECO:0000256" key="7">
    <source>
        <dbReference type="SAM" id="Phobius"/>
    </source>
</evidence>
<proteinExistence type="predicted"/>
<evidence type="ECO:0000256" key="1">
    <source>
        <dbReference type="ARBA" id="ARBA00004370"/>
    </source>
</evidence>
<dbReference type="Proteomes" id="UP001465755">
    <property type="component" value="Unassembled WGS sequence"/>
</dbReference>
<dbReference type="InterPro" id="IPR013057">
    <property type="entry name" value="AA_transpt_TM"/>
</dbReference>
<evidence type="ECO:0000313" key="9">
    <source>
        <dbReference type="EMBL" id="KAK9809609.1"/>
    </source>
</evidence>
<feature type="transmembrane region" description="Helical" evidence="7">
    <location>
        <begin position="226"/>
        <end position="247"/>
    </location>
</feature>
<dbReference type="AlphaFoldDB" id="A0AAW1PNT6"/>
<feature type="transmembrane region" description="Helical" evidence="7">
    <location>
        <begin position="376"/>
        <end position="400"/>
    </location>
</feature>
<comment type="caution">
    <text evidence="9">The sequence shown here is derived from an EMBL/GenBank/DDBJ whole genome shotgun (WGS) entry which is preliminary data.</text>
</comment>
<dbReference type="GO" id="GO:0016020">
    <property type="term" value="C:membrane"/>
    <property type="evidence" value="ECO:0007669"/>
    <property type="project" value="UniProtKB-SubCell"/>
</dbReference>
<keyword evidence="2" id="KW-0813">Transport</keyword>